<accession>A0A2N0Z1W5</accession>
<proteinExistence type="predicted"/>
<dbReference type="Proteomes" id="UP000233375">
    <property type="component" value="Unassembled WGS sequence"/>
</dbReference>
<organism evidence="3 4">
    <name type="scientific">Niallia nealsonii</name>
    <dbReference type="NCBI Taxonomy" id="115979"/>
    <lineage>
        <taxon>Bacteria</taxon>
        <taxon>Bacillati</taxon>
        <taxon>Bacillota</taxon>
        <taxon>Bacilli</taxon>
        <taxon>Bacillales</taxon>
        <taxon>Bacillaceae</taxon>
        <taxon>Niallia</taxon>
    </lineage>
</organism>
<dbReference type="PIRSF" id="PIRSF012569">
    <property type="entry name" value="UCP012569"/>
    <property type="match status" value="1"/>
</dbReference>
<feature type="domain" description="DUF4097" evidence="1">
    <location>
        <begin position="109"/>
        <end position="360"/>
    </location>
</feature>
<dbReference type="OrthoDB" id="2240743at2"/>
<dbReference type="EMBL" id="PISE01000022">
    <property type="protein sequence ID" value="PKG23487.1"/>
    <property type="molecule type" value="Genomic_DNA"/>
</dbReference>
<dbReference type="Pfam" id="PF22746">
    <property type="entry name" value="SHOCT-like_DUF2089-C"/>
    <property type="match status" value="1"/>
</dbReference>
<name>A0A2N0Z1W5_9BACI</name>
<comment type="caution">
    <text evidence="3">The sequence shown here is derived from an EMBL/GenBank/DDBJ whole genome shotgun (WGS) entry which is preliminary data.</text>
</comment>
<reference evidence="3 4" key="1">
    <citation type="journal article" date="2003" name="Int. J. Syst. Evol. Microbiol.">
        <title>Bacillus nealsonii sp. nov., isolated from a spacecraft-assembly facility, whose spores are gamma-radiation resistant.</title>
        <authorList>
            <person name="Venkateswaran K."/>
            <person name="Kempf M."/>
            <person name="Chen F."/>
            <person name="Satomi M."/>
            <person name="Nicholson W."/>
            <person name="Kern R."/>
        </authorList>
    </citation>
    <scope>NUCLEOTIDE SEQUENCE [LARGE SCALE GENOMIC DNA]</scope>
    <source>
        <strain evidence="3 4">FO-92</strain>
    </source>
</reference>
<protein>
    <submittedName>
        <fullName evidence="3">DUF4097 domain-containing protein</fullName>
    </submittedName>
</protein>
<keyword evidence="4" id="KW-1185">Reference proteome</keyword>
<dbReference type="AlphaFoldDB" id="A0A2N0Z1W5"/>
<evidence type="ECO:0000259" key="1">
    <source>
        <dbReference type="Pfam" id="PF13349"/>
    </source>
</evidence>
<dbReference type="RefSeq" id="WP_101177222.1">
    <property type="nucleotide sequence ID" value="NZ_PISE01000022.1"/>
</dbReference>
<dbReference type="InterPro" id="IPR025164">
    <property type="entry name" value="Toastrack_DUF4097"/>
</dbReference>
<dbReference type="InterPro" id="IPR016599">
    <property type="entry name" value="UCP012569"/>
</dbReference>
<evidence type="ECO:0000259" key="2">
    <source>
        <dbReference type="Pfam" id="PF22746"/>
    </source>
</evidence>
<evidence type="ECO:0000313" key="4">
    <source>
        <dbReference type="Proteomes" id="UP000233375"/>
    </source>
</evidence>
<evidence type="ECO:0000313" key="3">
    <source>
        <dbReference type="EMBL" id="PKG23487.1"/>
    </source>
</evidence>
<dbReference type="Pfam" id="PF13349">
    <property type="entry name" value="DUF4097"/>
    <property type="match status" value="1"/>
</dbReference>
<sequence length="369" mass="42000">MADEKKRILKLVESGKLSVDEAIALMEMADNEESKKEKDIWQGDFEESKFQEKKKETASSFNFQTAKGKIFDFVDSTIKKVKEVDLDLNFGHYEEVFHIFQYTDIIPETIDIDIPNGDVELIPWENQEIRIECKAKVYRVDSLEDAKRVFLKEVDVTADKERLEVKVHHKWMKLQTTIYVPTEEYKVTKIRLFNGPIKSNNLHSDQIYAKTANGKIHLTAIQSKKLEVDAANGSIEVEKSSATAMDAETINGAVHVDGYFERVDLQSFNGDIICTNHSEDCEYIELKGTTGNMDVNVMENLAINGNLKTNFGGFNVELEGIQIIEEKKDVLQKTLQFQSIQSKEKRTSIDANTKTGTIKIKKIGNQEVS</sequence>
<gene>
    <name evidence="3" type="ORF">CWS01_10845</name>
</gene>
<dbReference type="InterPro" id="IPR053959">
    <property type="entry name" value="YvlB/LiaX_N"/>
</dbReference>
<feature type="domain" description="YvlB/LiaX N-terminal" evidence="2">
    <location>
        <begin position="3"/>
        <end position="27"/>
    </location>
</feature>